<reference evidence="4" key="1">
    <citation type="submission" date="2025-08" db="UniProtKB">
        <authorList>
            <consortium name="RefSeq"/>
        </authorList>
    </citation>
    <scope>IDENTIFICATION</scope>
    <source>
        <tissue evidence="4">Testes</tissue>
    </source>
</reference>
<sequence>MTTVSDDENVGDKVEKKTEVSTDKKEDKKTRKREAPKITFSAVIPTILVSHFTGLLLFWSPETCARWAHVFSLVTMEAVTTGLLAYFIGATFLPYLTRRSISRAEPEAKDELLASWPLLKCLGLIWHGVLMGGLAMMNFSLGYLLTLVTVPVYCCVKPTNRRIHRLIQAVLVLLVSPMSLLFILMLFYHTTVLESTDVWTLLTDAVYTSRSALFDSVVNSYIHGNWTYPLAALLIFPNWLMFWSVLWQNP</sequence>
<dbReference type="PANTHER" id="PTHR13304">
    <property type="entry name" value="GLYCOSYLPHOSPHATIDYLINOSITOL ANCHOR ATTACHMENT 1 PROTEIN"/>
    <property type="match status" value="1"/>
</dbReference>
<name>A0ABM0MA03_SACKO</name>
<evidence type="ECO:0000256" key="1">
    <source>
        <dbReference type="SAM" id="MobiDB-lite"/>
    </source>
</evidence>
<accession>A0ABM0MA03</accession>
<proteinExistence type="predicted"/>
<dbReference type="GeneID" id="102801754"/>
<organism evidence="3 4">
    <name type="scientific">Saccoglossus kowalevskii</name>
    <name type="common">Acorn worm</name>
    <dbReference type="NCBI Taxonomy" id="10224"/>
    <lineage>
        <taxon>Eukaryota</taxon>
        <taxon>Metazoa</taxon>
        <taxon>Hemichordata</taxon>
        <taxon>Enteropneusta</taxon>
        <taxon>Harrimaniidae</taxon>
        <taxon>Saccoglossus</taxon>
    </lineage>
</organism>
<dbReference type="Pfam" id="PF04114">
    <property type="entry name" value="Gaa1"/>
    <property type="match status" value="1"/>
</dbReference>
<evidence type="ECO:0000256" key="2">
    <source>
        <dbReference type="SAM" id="Phobius"/>
    </source>
</evidence>
<dbReference type="PANTHER" id="PTHR13304:SF0">
    <property type="entry name" value="GLYCOSYLPHOSPHATIDYLINOSITOL ANCHOR ATTACHMENT 1 PROTEIN"/>
    <property type="match status" value="1"/>
</dbReference>
<feature type="transmembrane region" description="Helical" evidence="2">
    <location>
        <begin position="135"/>
        <end position="154"/>
    </location>
</feature>
<feature type="transmembrane region" description="Helical" evidence="2">
    <location>
        <begin position="166"/>
        <end position="188"/>
    </location>
</feature>
<dbReference type="Proteomes" id="UP000694865">
    <property type="component" value="Unplaced"/>
</dbReference>
<dbReference type="InterPro" id="IPR007246">
    <property type="entry name" value="Gaa1"/>
</dbReference>
<keyword evidence="3" id="KW-1185">Reference proteome</keyword>
<feature type="transmembrane region" description="Helical" evidence="2">
    <location>
        <begin position="112"/>
        <end position="129"/>
    </location>
</feature>
<keyword evidence="2" id="KW-1133">Transmembrane helix</keyword>
<feature type="transmembrane region" description="Helical" evidence="2">
    <location>
        <begin position="226"/>
        <end position="247"/>
    </location>
</feature>
<feature type="region of interest" description="Disordered" evidence="1">
    <location>
        <begin position="1"/>
        <end position="31"/>
    </location>
</feature>
<feature type="transmembrane region" description="Helical" evidence="2">
    <location>
        <begin position="71"/>
        <end position="92"/>
    </location>
</feature>
<evidence type="ECO:0000313" key="4">
    <source>
        <dbReference type="RefSeq" id="XP_006816844.1"/>
    </source>
</evidence>
<gene>
    <name evidence="4" type="primary">LOC102801754</name>
</gene>
<dbReference type="RefSeq" id="XP_006816844.1">
    <property type="nucleotide sequence ID" value="XM_006816781.1"/>
</dbReference>
<keyword evidence="2" id="KW-0812">Transmembrane</keyword>
<keyword evidence="2" id="KW-0472">Membrane</keyword>
<evidence type="ECO:0000313" key="3">
    <source>
        <dbReference type="Proteomes" id="UP000694865"/>
    </source>
</evidence>
<protein>
    <submittedName>
        <fullName evidence="4">Glycosylphosphatidylinositol anchor attachment 1 protein-like</fullName>
    </submittedName>
</protein>
<feature type="compositionally biased region" description="Basic and acidic residues" evidence="1">
    <location>
        <begin position="10"/>
        <end position="31"/>
    </location>
</feature>
<feature type="transmembrane region" description="Helical" evidence="2">
    <location>
        <begin position="38"/>
        <end position="59"/>
    </location>
</feature>